<feature type="domain" description="Peptidoglycan binding-like" evidence="2">
    <location>
        <begin position="70"/>
        <end position="127"/>
    </location>
</feature>
<protein>
    <submittedName>
        <fullName evidence="3">Peptidoglycan-binding protein</fullName>
    </submittedName>
</protein>
<keyword evidence="1" id="KW-0732">Signal</keyword>
<feature type="chain" id="PRO_5038511180" evidence="1">
    <location>
        <begin position="34"/>
        <end position="130"/>
    </location>
</feature>
<reference evidence="3 4" key="1">
    <citation type="submission" date="2020-03" db="EMBL/GenBank/DDBJ databases">
        <title>Complete genome sequence of sixteen Streptomyces strains facilitates identification of candidate genes involved in plant growth-promotion in grain legumes and cereals.</title>
        <authorList>
            <person name="Gopalakrishnan S."/>
            <person name="Thakur V."/>
            <person name="Saxena R."/>
            <person name="Vadlamudi S."/>
            <person name="Purohit S."/>
            <person name="Kumar V."/>
            <person name="Rathore A."/>
            <person name="Chitikineni A."/>
            <person name="Varshney R.K."/>
        </authorList>
    </citation>
    <scope>NUCLEOTIDE SEQUENCE [LARGE SCALE GENOMIC DNA]</scope>
    <source>
        <strain evidence="3 4">KAI-180</strain>
    </source>
</reference>
<dbReference type="RefSeq" id="WP_037665284.1">
    <property type="nucleotide sequence ID" value="NZ_JAANNT010000011.1"/>
</dbReference>
<dbReference type="InterPro" id="IPR036365">
    <property type="entry name" value="PGBD-like_sf"/>
</dbReference>
<dbReference type="SUPFAM" id="SSF47090">
    <property type="entry name" value="PGBD-like"/>
    <property type="match status" value="1"/>
</dbReference>
<dbReference type="EMBL" id="JAANNT010000011">
    <property type="protein sequence ID" value="NUV29709.1"/>
    <property type="molecule type" value="Genomic_DNA"/>
</dbReference>
<evidence type="ECO:0000313" key="3">
    <source>
        <dbReference type="EMBL" id="NUV29709.1"/>
    </source>
</evidence>
<gene>
    <name evidence="3" type="ORF">G6W59_15530</name>
</gene>
<sequence length="130" mass="13313">MSSSAAGPRKILAVTTVAAALLAGSAVTSTATAAAAAPVAAAQGCVQDLYIGNYCRFYSGNAMTSRGQVGNRVKEIQALINAATSYSPKLTVDGNFGPATESAVRWFQSRKGLAVDGIVGKNTWSKLRTA</sequence>
<comment type="caution">
    <text evidence="3">The sequence shown here is derived from an EMBL/GenBank/DDBJ whole genome shotgun (WGS) entry which is preliminary data.</text>
</comment>
<dbReference type="Proteomes" id="UP000540128">
    <property type="component" value="Unassembled WGS sequence"/>
</dbReference>
<name>A0A7Y6CBE8_9ACTN</name>
<dbReference type="Pfam" id="PF01471">
    <property type="entry name" value="PG_binding_1"/>
    <property type="match status" value="1"/>
</dbReference>
<evidence type="ECO:0000259" key="2">
    <source>
        <dbReference type="Pfam" id="PF01471"/>
    </source>
</evidence>
<keyword evidence="4" id="KW-1185">Reference proteome</keyword>
<feature type="signal peptide" evidence="1">
    <location>
        <begin position="1"/>
        <end position="33"/>
    </location>
</feature>
<proteinExistence type="predicted"/>
<dbReference type="AlphaFoldDB" id="A0A7Y6CBE8"/>
<dbReference type="InterPro" id="IPR002477">
    <property type="entry name" value="Peptidoglycan-bd-like"/>
</dbReference>
<evidence type="ECO:0000313" key="4">
    <source>
        <dbReference type="Proteomes" id="UP000540128"/>
    </source>
</evidence>
<evidence type="ECO:0000256" key="1">
    <source>
        <dbReference type="SAM" id="SignalP"/>
    </source>
</evidence>
<accession>A0A7Y6CBE8</accession>
<dbReference type="Gene3D" id="1.10.101.10">
    <property type="entry name" value="PGBD-like superfamily/PGBD"/>
    <property type="match status" value="1"/>
</dbReference>
<dbReference type="InterPro" id="IPR036366">
    <property type="entry name" value="PGBDSf"/>
</dbReference>
<organism evidence="3 4">
    <name type="scientific">Streptomyces odorifer</name>
    <dbReference type="NCBI Taxonomy" id="53450"/>
    <lineage>
        <taxon>Bacteria</taxon>
        <taxon>Bacillati</taxon>
        <taxon>Actinomycetota</taxon>
        <taxon>Actinomycetes</taxon>
        <taxon>Kitasatosporales</taxon>
        <taxon>Streptomycetaceae</taxon>
        <taxon>Streptomyces</taxon>
        <taxon>Streptomyces albidoflavus group</taxon>
    </lineage>
</organism>